<feature type="signal peptide" evidence="2">
    <location>
        <begin position="1"/>
        <end position="17"/>
    </location>
</feature>
<dbReference type="EMBL" id="JAUKUA010000006">
    <property type="protein sequence ID" value="KAK0708303.1"/>
    <property type="molecule type" value="Genomic_DNA"/>
</dbReference>
<evidence type="ECO:0000313" key="3">
    <source>
        <dbReference type="EMBL" id="KAK0708303.1"/>
    </source>
</evidence>
<feature type="compositionally biased region" description="Basic and acidic residues" evidence="1">
    <location>
        <begin position="84"/>
        <end position="100"/>
    </location>
</feature>
<comment type="caution">
    <text evidence="3">The sequence shown here is derived from an EMBL/GenBank/DDBJ whole genome shotgun (WGS) entry which is preliminary data.</text>
</comment>
<protein>
    <submittedName>
        <fullName evidence="3">Uncharacterized protein</fullName>
    </submittedName>
</protein>
<sequence>MACTGWVACGLAASAWAWAGVGVVEEEVAAEIACFLASKGMGATRSLLSSFPASQGGLGGRLPDNNGGNLYQEGSQHDAGVQSRCHDQKTEKAHETKDEMAAPTRRTRRQGEGLEGEGRKKIQRCVIRRHNSPRQQDRTAATTRPRRERVGSRSSRCSLSPVAPVQSCPGADGDGLSGLSLVALEAR</sequence>
<feature type="compositionally biased region" description="Basic residues" evidence="1">
    <location>
        <begin position="121"/>
        <end position="132"/>
    </location>
</feature>
<proteinExistence type="predicted"/>
<feature type="compositionally biased region" description="Low complexity" evidence="1">
    <location>
        <begin position="177"/>
        <end position="187"/>
    </location>
</feature>
<feature type="compositionally biased region" description="Basic and acidic residues" evidence="1">
    <location>
        <begin position="109"/>
        <end position="120"/>
    </location>
</feature>
<gene>
    <name evidence="3" type="ORF">B0H67DRAFT_336261</name>
</gene>
<evidence type="ECO:0000256" key="1">
    <source>
        <dbReference type="SAM" id="MobiDB-lite"/>
    </source>
</evidence>
<feature type="region of interest" description="Disordered" evidence="1">
    <location>
        <begin position="65"/>
        <end position="187"/>
    </location>
</feature>
<dbReference type="Proteomes" id="UP001172102">
    <property type="component" value="Unassembled WGS sequence"/>
</dbReference>
<keyword evidence="4" id="KW-1185">Reference proteome</keyword>
<dbReference type="AlphaFoldDB" id="A0AA40DQG4"/>
<reference evidence="3" key="1">
    <citation type="submission" date="2023-06" db="EMBL/GenBank/DDBJ databases">
        <title>Genome-scale phylogeny and comparative genomics of the fungal order Sordariales.</title>
        <authorList>
            <consortium name="Lawrence Berkeley National Laboratory"/>
            <person name="Hensen N."/>
            <person name="Bonometti L."/>
            <person name="Westerberg I."/>
            <person name="Brannstrom I.O."/>
            <person name="Guillou S."/>
            <person name="Cros-Aarteil S."/>
            <person name="Calhoun S."/>
            <person name="Haridas S."/>
            <person name="Kuo A."/>
            <person name="Mondo S."/>
            <person name="Pangilinan J."/>
            <person name="Riley R."/>
            <person name="Labutti K."/>
            <person name="Andreopoulos B."/>
            <person name="Lipzen A."/>
            <person name="Chen C."/>
            <person name="Yanf M."/>
            <person name="Daum C."/>
            <person name="Ng V."/>
            <person name="Clum A."/>
            <person name="Steindorff A."/>
            <person name="Ohm R."/>
            <person name="Martin F."/>
            <person name="Silar P."/>
            <person name="Natvig D."/>
            <person name="Lalanne C."/>
            <person name="Gautier V."/>
            <person name="Ament-Velasquez S.L."/>
            <person name="Kruys A."/>
            <person name="Hutchinson M.I."/>
            <person name="Powell A.J."/>
            <person name="Barry K."/>
            <person name="Miller A.N."/>
            <person name="Grigoriev I.V."/>
            <person name="Debuchy R."/>
            <person name="Gladieux P."/>
            <person name="Thoren M.H."/>
            <person name="Johannesson H."/>
        </authorList>
    </citation>
    <scope>NUCLEOTIDE SEQUENCE</scope>
    <source>
        <strain evidence="3">SMH4607-1</strain>
    </source>
</reference>
<accession>A0AA40DQG4</accession>
<organism evidence="3 4">
    <name type="scientific">Lasiosphaeris hirsuta</name>
    <dbReference type="NCBI Taxonomy" id="260670"/>
    <lineage>
        <taxon>Eukaryota</taxon>
        <taxon>Fungi</taxon>
        <taxon>Dikarya</taxon>
        <taxon>Ascomycota</taxon>
        <taxon>Pezizomycotina</taxon>
        <taxon>Sordariomycetes</taxon>
        <taxon>Sordariomycetidae</taxon>
        <taxon>Sordariales</taxon>
        <taxon>Lasiosphaeriaceae</taxon>
        <taxon>Lasiosphaeris</taxon>
    </lineage>
</organism>
<feature type="chain" id="PRO_5041232713" evidence="2">
    <location>
        <begin position="18"/>
        <end position="187"/>
    </location>
</feature>
<keyword evidence="2" id="KW-0732">Signal</keyword>
<name>A0AA40DQG4_9PEZI</name>
<evidence type="ECO:0000256" key="2">
    <source>
        <dbReference type="SAM" id="SignalP"/>
    </source>
</evidence>
<evidence type="ECO:0000313" key="4">
    <source>
        <dbReference type="Proteomes" id="UP001172102"/>
    </source>
</evidence>